<sequence>MRHLLHAPLRRSITTMSLPSLLQPPLKSTLSDPLPTECHFYPSLPADEPPEALIYFIPGNPGFVSYYTDFFDEAWERMGKRVAILGVSHAGFPPALPLGEPLDVRGQVAHKVRILDRVLEEMDMKNKGGKRTKIVLVGHSVGSFIACEVLKERPDIVDAAILLFPTLSHIALSPQGKILTRCLSIPGFARGISYLPAILRTLLPSPILNTLVKSVTGLPEAGLRTTVDELLNSSSVYSALSLAASELLLIRDLDPNFFATHASKLICYYAATDAWVAEWAREEVRSMGEEKGLKFYLCAEGVPHAFCLRHGRLMGEKVAGRNKLIVFIVFIIIVNIIIVIAIIPSSSTSNSGSSWKLRLDVYRFDAPEVRKVFFPGCFLPRTFIAIGSGRCGTHPNKRRHQARVSRLNNHHVNLSATAIMCPVWVETIQAIASGEQMGEDQGGVGFDACVNQL</sequence>
<feature type="transmembrane region" description="Helical" evidence="5">
    <location>
        <begin position="324"/>
        <end position="343"/>
    </location>
</feature>
<comment type="caution">
    <text evidence="6">The sequence shown here is derived from an EMBL/GenBank/DDBJ whole genome shotgun (WGS) entry which is preliminary data.</text>
</comment>
<dbReference type="GO" id="GO:0019915">
    <property type="term" value="P:lipid storage"/>
    <property type="evidence" value="ECO:0007669"/>
    <property type="project" value="InterPro"/>
</dbReference>
<evidence type="ECO:0000313" key="7">
    <source>
        <dbReference type="Proteomes" id="UP000033140"/>
    </source>
</evidence>
<reference evidence="6 7" key="3">
    <citation type="journal article" date="2015" name="Genome Announc.">
        <title>Draft Genome Sequence of the Archiascomycetous Yeast Saitoella complicata.</title>
        <authorList>
            <person name="Yamauchi K."/>
            <person name="Kondo S."/>
            <person name="Hamamoto M."/>
            <person name="Takahashi Y."/>
            <person name="Ogura Y."/>
            <person name="Hayashi T."/>
            <person name="Nishida H."/>
        </authorList>
    </citation>
    <scope>NUCLEOTIDE SEQUENCE [LARGE SCALE GENOMIC DNA]</scope>
    <source>
        <strain evidence="6 7">NRRL Y-17804</strain>
    </source>
</reference>
<keyword evidence="4" id="KW-0378">Hydrolase</keyword>
<gene>
    <name evidence="6" type="ORF">G7K_4229-t1</name>
</gene>
<evidence type="ECO:0000256" key="5">
    <source>
        <dbReference type="SAM" id="Phobius"/>
    </source>
</evidence>
<accession>A0A0E9NJS2</accession>
<comment type="subcellular location">
    <subcellularLocation>
        <location evidence="1">Lipid droplet</location>
    </subcellularLocation>
</comment>
<evidence type="ECO:0000256" key="2">
    <source>
        <dbReference type="ARBA" id="ARBA00008300"/>
    </source>
</evidence>
<keyword evidence="5" id="KW-0812">Transmembrane</keyword>
<dbReference type="Pfam" id="PF10230">
    <property type="entry name" value="LIDHydrolase"/>
    <property type="match status" value="1"/>
</dbReference>
<evidence type="ECO:0000313" key="6">
    <source>
        <dbReference type="EMBL" id="GAO50094.1"/>
    </source>
</evidence>
<dbReference type="Gene3D" id="3.40.50.1820">
    <property type="entry name" value="alpha/beta hydrolase"/>
    <property type="match status" value="1"/>
</dbReference>
<name>A0A0E9NJS2_SAICN</name>
<dbReference type="AlphaFoldDB" id="A0A0E9NJS2"/>
<proteinExistence type="inferred from homology"/>
<dbReference type="InterPro" id="IPR029058">
    <property type="entry name" value="AB_hydrolase_fold"/>
</dbReference>
<dbReference type="Proteomes" id="UP000033140">
    <property type="component" value="Unassembled WGS sequence"/>
</dbReference>
<keyword evidence="5" id="KW-0472">Membrane</keyword>
<keyword evidence="7" id="KW-1185">Reference proteome</keyword>
<reference evidence="6 7" key="2">
    <citation type="journal article" date="2014" name="J. Gen. Appl. Microbiol.">
        <title>The early diverging ascomycetous budding yeast Saitoella complicata has three histone deacetylases belonging to the Clr6, Hos2, and Rpd3 lineages.</title>
        <authorList>
            <person name="Nishida H."/>
            <person name="Matsumoto T."/>
            <person name="Kondo S."/>
            <person name="Hamamoto M."/>
            <person name="Yoshikawa H."/>
        </authorList>
    </citation>
    <scope>NUCLEOTIDE SEQUENCE [LARGE SCALE GENOMIC DNA]</scope>
    <source>
        <strain evidence="6 7">NRRL Y-17804</strain>
    </source>
</reference>
<organism evidence="6 7">
    <name type="scientific">Saitoella complicata (strain BCRC 22490 / CBS 7301 / JCM 7358 / NBRC 10748 / NRRL Y-17804)</name>
    <dbReference type="NCBI Taxonomy" id="698492"/>
    <lineage>
        <taxon>Eukaryota</taxon>
        <taxon>Fungi</taxon>
        <taxon>Dikarya</taxon>
        <taxon>Ascomycota</taxon>
        <taxon>Taphrinomycotina</taxon>
        <taxon>Taphrinomycotina incertae sedis</taxon>
        <taxon>Saitoella</taxon>
    </lineage>
</organism>
<evidence type="ECO:0000256" key="3">
    <source>
        <dbReference type="ARBA" id="ARBA00022677"/>
    </source>
</evidence>
<dbReference type="GO" id="GO:0005811">
    <property type="term" value="C:lipid droplet"/>
    <property type="evidence" value="ECO:0007669"/>
    <property type="project" value="UniProtKB-SubCell"/>
</dbReference>
<protein>
    <recommendedName>
        <fullName evidence="8">AB hydrolase-1 domain-containing protein</fullName>
    </recommendedName>
</protein>
<reference evidence="6 7" key="1">
    <citation type="journal article" date="2011" name="J. Gen. Appl. Microbiol.">
        <title>Draft genome sequencing of the enigmatic yeast Saitoella complicata.</title>
        <authorList>
            <person name="Nishida H."/>
            <person name="Hamamoto M."/>
            <person name="Sugiyama J."/>
        </authorList>
    </citation>
    <scope>NUCLEOTIDE SEQUENCE [LARGE SCALE GENOMIC DNA]</scope>
    <source>
        <strain evidence="6 7">NRRL Y-17804</strain>
    </source>
</reference>
<dbReference type="PANTHER" id="PTHR13390">
    <property type="entry name" value="LIPASE"/>
    <property type="match status" value="1"/>
</dbReference>
<comment type="similarity">
    <text evidence="2">Belongs to the AB hydrolase superfamily. LDAH family.</text>
</comment>
<evidence type="ECO:0008006" key="8">
    <source>
        <dbReference type="Google" id="ProtNLM"/>
    </source>
</evidence>
<dbReference type="InterPro" id="IPR019363">
    <property type="entry name" value="LDAH"/>
</dbReference>
<keyword evidence="3" id="KW-0551">Lipid droplet</keyword>
<dbReference type="EMBL" id="BACD03000029">
    <property type="protein sequence ID" value="GAO50094.1"/>
    <property type="molecule type" value="Genomic_DNA"/>
</dbReference>
<evidence type="ECO:0000256" key="1">
    <source>
        <dbReference type="ARBA" id="ARBA00004502"/>
    </source>
</evidence>
<dbReference type="SUPFAM" id="SSF53474">
    <property type="entry name" value="alpha/beta-Hydrolases"/>
    <property type="match status" value="1"/>
</dbReference>
<keyword evidence="5" id="KW-1133">Transmembrane helix</keyword>
<evidence type="ECO:0000256" key="4">
    <source>
        <dbReference type="ARBA" id="ARBA00022801"/>
    </source>
</evidence>
<dbReference type="PANTHER" id="PTHR13390:SF0">
    <property type="entry name" value="LIPID DROPLET-ASSOCIATED HYDROLASE"/>
    <property type="match status" value="1"/>
</dbReference>
<dbReference type="GO" id="GO:0016298">
    <property type="term" value="F:lipase activity"/>
    <property type="evidence" value="ECO:0007669"/>
    <property type="project" value="InterPro"/>
</dbReference>